<feature type="domain" description="Xylose isomerase-like TIM barrel" evidence="1">
    <location>
        <begin position="51"/>
        <end position="281"/>
    </location>
</feature>
<reference evidence="2 3" key="1">
    <citation type="submission" date="2020-03" db="EMBL/GenBank/DDBJ databases">
        <authorList>
            <person name="Kim M.K."/>
        </authorList>
    </citation>
    <scope>NUCLEOTIDE SEQUENCE [LARGE SCALE GENOMIC DNA]</scope>
    <source>
        <strain evidence="2 3">BT328</strain>
    </source>
</reference>
<protein>
    <submittedName>
        <fullName evidence="2">Sugar phosphate isomerase/epimerase</fullName>
    </submittedName>
</protein>
<dbReference type="InterPro" id="IPR006311">
    <property type="entry name" value="TAT_signal"/>
</dbReference>
<proteinExistence type="predicted"/>
<dbReference type="PANTHER" id="PTHR12110">
    <property type="entry name" value="HYDROXYPYRUVATE ISOMERASE"/>
    <property type="match status" value="1"/>
</dbReference>
<dbReference type="Proteomes" id="UP000501802">
    <property type="component" value="Chromosome"/>
</dbReference>
<keyword evidence="2" id="KW-0413">Isomerase</keyword>
<accession>A0A6G9AIP7</accession>
<dbReference type="PROSITE" id="PS51318">
    <property type="entry name" value="TAT"/>
    <property type="match status" value="1"/>
</dbReference>
<evidence type="ECO:0000313" key="3">
    <source>
        <dbReference type="Proteomes" id="UP000501802"/>
    </source>
</evidence>
<name>A0A6G9AIP7_9BACT</name>
<dbReference type="InterPro" id="IPR013022">
    <property type="entry name" value="Xyl_isomerase-like_TIM-brl"/>
</dbReference>
<dbReference type="PANTHER" id="PTHR12110:SF41">
    <property type="entry name" value="INOSOSE DEHYDRATASE"/>
    <property type="match status" value="1"/>
</dbReference>
<organism evidence="2 3">
    <name type="scientific">Spirosoma aureum</name>
    <dbReference type="NCBI Taxonomy" id="2692134"/>
    <lineage>
        <taxon>Bacteria</taxon>
        <taxon>Pseudomonadati</taxon>
        <taxon>Bacteroidota</taxon>
        <taxon>Cytophagia</taxon>
        <taxon>Cytophagales</taxon>
        <taxon>Cytophagaceae</taxon>
        <taxon>Spirosoma</taxon>
    </lineage>
</organism>
<evidence type="ECO:0000259" key="1">
    <source>
        <dbReference type="Pfam" id="PF01261"/>
    </source>
</evidence>
<sequence>MNELNRRTFLQSTIGLLATVGTATALSPGRQKPLLAFSTLGCPKWSLATSLEAAAKNGYDAIEIRGLQGEMDLTKTPVFDNAQHIASTRRLAADKGVKIINLGASTQLHHADPVTRQRHLDEAKRFITLADELQCPFVRVFPDALPKDQERSATLDRITKGLIELADYAKGSGVSILLETHGDGVQTDELVSMMNGAKSPKVGLIWDVFNMWSVTKESPADVYKKLKPYIRHTHIKDAKLIDGKFHYTPLGQGETPIFDAIAALANGGYTGYYSFEWEKTWHPDLEEPEVVFPHYPKAFKEFYFSDKMAKQSK</sequence>
<dbReference type="Gene3D" id="3.20.20.150">
    <property type="entry name" value="Divalent-metal-dependent TIM barrel enzymes"/>
    <property type="match status" value="1"/>
</dbReference>
<dbReference type="EMBL" id="CP050063">
    <property type="protein sequence ID" value="QIP12214.1"/>
    <property type="molecule type" value="Genomic_DNA"/>
</dbReference>
<dbReference type="SUPFAM" id="SSF51658">
    <property type="entry name" value="Xylose isomerase-like"/>
    <property type="match status" value="1"/>
</dbReference>
<keyword evidence="3" id="KW-1185">Reference proteome</keyword>
<dbReference type="Pfam" id="PF01261">
    <property type="entry name" value="AP_endonuc_2"/>
    <property type="match status" value="1"/>
</dbReference>
<dbReference type="InterPro" id="IPR050312">
    <property type="entry name" value="IolE/XylAMocC-like"/>
</dbReference>
<gene>
    <name evidence="2" type="ORF">G8759_06005</name>
</gene>
<dbReference type="GO" id="GO:0016853">
    <property type="term" value="F:isomerase activity"/>
    <property type="evidence" value="ECO:0007669"/>
    <property type="project" value="UniProtKB-KW"/>
</dbReference>
<dbReference type="RefSeq" id="WP_167206130.1">
    <property type="nucleotide sequence ID" value="NZ_CP050063.1"/>
</dbReference>
<evidence type="ECO:0000313" key="2">
    <source>
        <dbReference type="EMBL" id="QIP12214.1"/>
    </source>
</evidence>
<dbReference type="AlphaFoldDB" id="A0A6G9AIP7"/>
<dbReference type="KEGG" id="spib:G8759_06005"/>
<dbReference type="InterPro" id="IPR036237">
    <property type="entry name" value="Xyl_isomerase-like_sf"/>
</dbReference>